<dbReference type="EMBL" id="BART01000150">
    <property type="protein sequence ID" value="GAG65903.1"/>
    <property type="molecule type" value="Genomic_DNA"/>
</dbReference>
<proteinExistence type="predicted"/>
<name>X0ZZL1_9ZZZZ</name>
<protein>
    <recommendedName>
        <fullName evidence="1">Peptidase family U32 C-terminal domain-containing protein</fullName>
    </recommendedName>
</protein>
<evidence type="ECO:0000313" key="2">
    <source>
        <dbReference type="EMBL" id="GAG65903.1"/>
    </source>
</evidence>
<dbReference type="Gene3D" id="2.40.30.10">
    <property type="entry name" value="Translation factors"/>
    <property type="match status" value="1"/>
</dbReference>
<feature type="domain" description="Peptidase family U32 C-terminal" evidence="1">
    <location>
        <begin position="1"/>
        <end position="34"/>
    </location>
</feature>
<accession>X0ZZL1</accession>
<comment type="caution">
    <text evidence="2">The sequence shown here is derived from an EMBL/GenBank/DDBJ whole genome shotgun (WGS) entry which is preliminary data.</text>
</comment>
<sequence length="39" mass="4744">MWDEEGEEIEVAPHAKQIIRMKMAKPVKPWYILRKFNET</sequence>
<evidence type="ECO:0000259" key="1">
    <source>
        <dbReference type="Pfam" id="PF16325"/>
    </source>
</evidence>
<gene>
    <name evidence="2" type="ORF">S01H4_00931</name>
</gene>
<reference evidence="2" key="1">
    <citation type="journal article" date="2014" name="Front. Microbiol.">
        <title>High frequency of phylogenetically diverse reductive dehalogenase-homologous genes in deep subseafloor sedimentary metagenomes.</title>
        <authorList>
            <person name="Kawai M."/>
            <person name="Futagami T."/>
            <person name="Toyoda A."/>
            <person name="Takaki Y."/>
            <person name="Nishi S."/>
            <person name="Hori S."/>
            <person name="Arai W."/>
            <person name="Tsubouchi T."/>
            <person name="Morono Y."/>
            <person name="Uchiyama I."/>
            <person name="Ito T."/>
            <person name="Fujiyama A."/>
            <person name="Inagaki F."/>
            <person name="Takami H."/>
        </authorList>
    </citation>
    <scope>NUCLEOTIDE SEQUENCE</scope>
    <source>
        <strain evidence="2">Expedition CK06-06</strain>
    </source>
</reference>
<dbReference type="AlphaFoldDB" id="X0ZZL1"/>
<organism evidence="2">
    <name type="scientific">marine sediment metagenome</name>
    <dbReference type="NCBI Taxonomy" id="412755"/>
    <lineage>
        <taxon>unclassified sequences</taxon>
        <taxon>metagenomes</taxon>
        <taxon>ecological metagenomes</taxon>
    </lineage>
</organism>
<dbReference type="InterPro" id="IPR032525">
    <property type="entry name" value="Peptidase_U32_C"/>
</dbReference>
<dbReference type="Pfam" id="PF16325">
    <property type="entry name" value="Peptidase_U32_C"/>
    <property type="match status" value="1"/>
</dbReference>